<sequence>MVSHIHKTVFRKNTFVICCIAVICYFVSNFEAFAQQANLPLNPTTSTPWVNGSSPSFTVTQNSTSPGLSTWNVSCGAFCSENTAPRAIDNNLSDPARGTIVIGGSLSIAVADANTYQAGNFVGFLIRNTSLVGLSVLGGVTIKTYLGNTLRETSTSSSLLGLSSSLVSDATEVGIYTTLTYNRVEITIDSPLGVITTYDIFHAVQRAYKAGPALVCNTATAVNYPEFPVVVSPARSVTAGLGTLTNSANAVDATTTNAASLSVTGVGSASLSIKDQITDYPAKTFAGFDIENTAVLNLGVFNNITLRTYLDGTLQETKTSTTGLLSVGLLSSSGRQRVGFVSSLPFDEIQITIAATLSVNLGATLVYNAVFQTFCDGVALSCNTPTALTSPSYPVIISTPNTGIAGAVCANCQITNTGNLIDGDPASHTDIVLTAAVGVSGSVAVKSVEQSYPAGTFTGFDINTPSIIGVNALSGLRIQTYLNGVATSDVYGNGSLLSVGAPLLSGSGRQTIGFVATQEFDEVKLTVDQTAGLTVGTTEVYGAIFTTFCAGTPLACNTLTTVTNPSSPVYIDGKNTGITSPACVACTINNSGNVIDSDLNNAATIVLTAGVASSATFAVGDAINTYNANSFAGFDVETTTLLSAGALSSATISLYNNGSLVQTGTGNALIVGAGTSLLTGSSRQIVGIVANQAYDEVKITFTQLVGADLGNIKIYGAIFDRLCQGTIACNNSYLLTQPEFPVVIDAEKTGISGVACVGCSVRDPWNVISSSNSDFSRVTLVANVGASAAISVVDPISTYPIGTAAGFVIRNVNSIAQLDLLNSITLETYNNGVLQESRAGSTLLNLELLNIITVGVGTQINPSFITTQPFDEVRIVFSSLASVINVVDVFGAFIDTRTSIGGGALSCNAIKNPDFSATQINVPVSASVSTNDVLPAGSTYGPSATAAPGNPSGATLVLNTNGTYTFTATTKGIYSYDVPVCIPETPCTNVPLVITVKDPVVNTNIPFANFDIALVTGAATSPGQVVINVRANDGVGNKSGVLGNPTPSTPSHGTASVSGGNIVYTPNAGYYGPDMFTYSVCESPSGLCTSTTVYISVREPNAANATSATDDYINSEIGITSTGNVSVNDIDPNGNDKLVSPQSITDNTGTFTLLSDGSFTFVPASGFSGPKNFSYTTCDNGTPSACATATLHLLVDPTSPLPVTLTTFTVAKEGEAALLNWATTSETNSDRFEIERSQNGKQWGVIGTKKSNGESTSIKTYNFVDSEPLNGENLYRLKMVDLDGTFAYSRIESISFEGLAASFYPNPVAEKLIIKSNDFNKVKSVMIFDASGRTVYQSLTVPSREINVENLSSGIYLVQMVRTNGTVVTSKIVKQ</sequence>
<keyword evidence="1" id="KW-0732">Signal</keyword>
<keyword evidence="4" id="KW-1185">Reference proteome</keyword>
<feature type="signal peptide" evidence="1">
    <location>
        <begin position="1"/>
        <end position="34"/>
    </location>
</feature>
<dbReference type="STRING" id="408657.SAMN04487995_0970"/>
<proteinExistence type="predicted"/>
<dbReference type="Gene3D" id="2.60.40.3440">
    <property type="match status" value="1"/>
</dbReference>
<dbReference type="OrthoDB" id="9805017at2"/>
<organism evidence="3 4">
    <name type="scientific">Dyadobacter koreensis</name>
    <dbReference type="NCBI Taxonomy" id="408657"/>
    <lineage>
        <taxon>Bacteria</taxon>
        <taxon>Pseudomonadati</taxon>
        <taxon>Bacteroidota</taxon>
        <taxon>Cytophagia</taxon>
        <taxon>Cytophagales</taxon>
        <taxon>Spirosomataceae</taxon>
        <taxon>Dyadobacter</taxon>
    </lineage>
</organism>
<dbReference type="EMBL" id="FNXY01000002">
    <property type="protein sequence ID" value="SEI49820.1"/>
    <property type="molecule type" value="Genomic_DNA"/>
</dbReference>
<protein>
    <submittedName>
        <fullName evidence="3">Por secretion system C-terminal sorting domain-containing protein</fullName>
    </submittedName>
</protein>
<name>A0A1H6RDE7_9BACT</name>
<evidence type="ECO:0000256" key="1">
    <source>
        <dbReference type="SAM" id="SignalP"/>
    </source>
</evidence>
<dbReference type="InterPro" id="IPR026444">
    <property type="entry name" value="Secre_tail"/>
</dbReference>
<feature type="domain" description="Secretion system C-terminal sorting" evidence="2">
    <location>
        <begin position="1304"/>
        <end position="1373"/>
    </location>
</feature>
<dbReference type="Pfam" id="PF18962">
    <property type="entry name" value="Por_Secre_tail"/>
    <property type="match status" value="1"/>
</dbReference>
<accession>A0A1H6RDE7</accession>
<evidence type="ECO:0000313" key="4">
    <source>
        <dbReference type="Proteomes" id="UP000199532"/>
    </source>
</evidence>
<feature type="chain" id="PRO_5011502555" evidence="1">
    <location>
        <begin position="35"/>
        <end position="1375"/>
    </location>
</feature>
<dbReference type="NCBIfam" id="TIGR04183">
    <property type="entry name" value="Por_Secre_tail"/>
    <property type="match status" value="1"/>
</dbReference>
<evidence type="ECO:0000313" key="3">
    <source>
        <dbReference type="EMBL" id="SEI49820.1"/>
    </source>
</evidence>
<dbReference type="Pfam" id="PF17963">
    <property type="entry name" value="Big_9"/>
    <property type="match status" value="2"/>
</dbReference>
<dbReference type="Proteomes" id="UP000199532">
    <property type="component" value="Unassembled WGS sequence"/>
</dbReference>
<evidence type="ECO:0000259" key="2">
    <source>
        <dbReference type="Pfam" id="PF18962"/>
    </source>
</evidence>
<dbReference type="RefSeq" id="WP_090332793.1">
    <property type="nucleotide sequence ID" value="NZ_FNXY01000002.1"/>
</dbReference>
<reference evidence="3 4" key="1">
    <citation type="submission" date="2016-10" db="EMBL/GenBank/DDBJ databases">
        <authorList>
            <person name="de Groot N.N."/>
        </authorList>
    </citation>
    <scope>NUCLEOTIDE SEQUENCE [LARGE SCALE GENOMIC DNA]</scope>
    <source>
        <strain evidence="3 4">DSM 19938</strain>
    </source>
</reference>
<gene>
    <name evidence="3" type="ORF">SAMN04487995_0970</name>
</gene>